<dbReference type="PANTHER" id="PTHR43884">
    <property type="entry name" value="ACYL-COA DEHYDROGENASE"/>
    <property type="match status" value="1"/>
</dbReference>
<dbReference type="Gene3D" id="1.20.140.10">
    <property type="entry name" value="Butyryl-CoA Dehydrogenase, subunit A, domain 3"/>
    <property type="match status" value="1"/>
</dbReference>
<accession>A0A7X3S865</accession>
<sequence length="423" mass="47261">MNAADLDIIGTDQPIFDPSAFRLTEQEAELTALARRIGKSRFAPRAEEFDREASFPTENYNDMHEAGLLGICVPKENGGHGAPFRTYMMTAAEIGRYCGATALTWNMHVCSCLWTGALTDDLEMSHDQREKHLSRRAKHYNRILKDGAIYSQPFSEGGAAAAGVVPFSTSAKRADGGWIINGKKIFASLSGHADYYGILCGEMKEGERPSRRDTMYIAVPANADGVKVVGPWDPLGMRGTVSRTLIFEDVFVPDEEQLMPRGIYYQAATRWPHMFMTLSPTYMGIAQAAFDFTIQYLRGEVPGLPPVKRRMYPTKQMGVAQMHLMLEQTKALWFQAITEAAPDPTREQVMRAWAAHYTVMENANEICQLAIRTCGGQSMLKSLPLERLYRDSRCGSLMLPWTAEICLDRIGRESLYLPGESDD</sequence>
<evidence type="ECO:0000256" key="2">
    <source>
        <dbReference type="ARBA" id="ARBA00009347"/>
    </source>
</evidence>
<dbReference type="CDD" id="cd00567">
    <property type="entry name" value="ACAD"/>
    <property type="match status" value="1"/>
</dbReference>
<feature type="domain" description="Acyl-CoA oxidase/dehydrogenase middle" evidence="7">
    <location>
        <begin position="167"/>
        <end position="250"/>
    </location>
</feature>
<keyword evidence="10" id="KW-1185">Reference proteome</keyword>
<dbReference type="Proteomes" id="UP000433101">
    <property type="component" value="Unassembled WGS sequence"/>
</dbReference>
<comment type="cofactor">
    <cofactor evidence="1 5">
        <name>FAD</name>
        <dbReference type="ChEBI" id="CHEBI:57692"/>
    </cofactor>
</comment>
<dbReference type="SUPFAM" id="SSF47203">
    <property type="entry name" value="Acyl-CoA dehydrogenase C-terminal domain-like"/>
    <property type="match status" value="1"/>
</dbReference>
<dbReference type="InterPro" id="IPR009100">
    <property type="entry name" value="AcylCoA_DH/oxidase_NM_dom_sf"/>
</dbReference>
<keyword evidence="4 5" id="KW-0274">FAD</keyword>
<organism evidence="9 10">
    <name type="scientific">Stappia sediminis</name>
    <dbReference type="NCBI Taxonomy" id="2692190"/>
    <lineage>
        <taxon>Bacteria</taxon>
        <taxon>Pseudomonadati</taxon>
        <taxon>Pseudomonadota</taxon>
        <taxon>Alphaproteobacteria</taxon>
        <taxon>Hyphomicrobiales</taxon>
        <taxon>Stappiaceae</taxon>
        <taxon>Stappia</taxon>
    </lineage>
</organism>
<dbReference type="RefSeq" id="WP_160775653.1">
    <property type="nucleotide sequence ID" value="NZ_WUMV01000003.1"/>
</dbReference>
<proteinExistence type="inferred from homology"/>
<dbReference type="InterPro" id="IPR036250">
    <property type="entry name" value="AcylCo_DH-like_C"/>
</dbReference>
<evidence type="ECO:0000256" key="5">
    <source>
        <dbReference type="RuleBase" id="RU362125"/>
    </source>
</evidence>
<dbReference type="InterPro" id="IPR009075">
    <property type="entry name" value="AcylCo_DH/oxidase_C"/>
</dbReference>
<dbReference type="AlphaFoldDB" id="A0A7X3S865"/>
<comment type="caution">
    <text evidence="9">The sequence shown here is derived from an EMBL/GenBank/DDBJ whole genome shotgun (WGS) entry which is preliminary data.</text>
</comment>
<evidence type="ECO:0000256" key="3">
    <source>
        <dbReference type="ARBA" id="ARBA00022630"/>
    </source>
</evidence>
<evidence type="ECO:0000259" key="6">
    <source>
        <dbReference type="Pfam" id="PF00441"/>
    </source>
</evidence>
<evidence type="ECO:0000313" key="10">
    <source>
        <dbReference type="Proteomes" id="UP000433101"/>
    </source>
</evidence>
<evidence type="ECO:0000259" key="7">
    <source>
        <dbReference type="Pfam" id="PF02770"/>
    </source>
</evidence>
<keyword evidence="5" id="KW-0560">Oxidoreductase</keyword>
<feature type="domain" description="Acyl-CoA dehydrogenase/oxidase C-terminal" evidence="6">
    <location>
        <begin position="276"/>
        <end position="412"/>
    </location>
</feature>
<dbReference type="InterPro" id="IPR037069">
    <property type="entry name" value="AcylCoA_DH/ox_N_sf"/>
</dbReference>
<gene>
    <name evidence="9" type="ORF">GR183_11245</name>
</gene>
<dbReference type="SUPFAM" id="SSF56645">
    <property type="entry name" value="Acyl-CoA dehydrogenase NM domain-like"/>
    <property type="match status" value="1"/>
</dbReference>
<keyword evidence="3 5" id="KW-0285">Flavoprotein</keyword>
<dbReference type="Pfam" id="PF02770">
    <property type="entry name" value="Acyl-CoA_dh_M"/>
    <property type="match status" value="1"/>
</dbReference>
<reference evidence="9 10" key="1">
    <citation type="submission" date="2019-12" db="EMBL/GenBank/DDBJ databases">
        <authorList>
            <person name="Li M."/>
        </authorList>
    </citation>
    <scope>NUCLEOTIDE SEQUENCE [LARGE SCALE GENOMIC DNA]</scope>
    <source>
        <strain evidence="9 10">GBMRC 2046</strain>
    </source>
</reference>
<dbReference type="InterPro" id="IPR006091">
    <property type="entry name" value="Acyl-CoA_Oxase/DH_mid-dom"/>
</dbReference>
<dbReference type="PIRSF" id="PIRSF016578">
    <property type="entry name" value="HsaA"/>
    <property type="match status" value="1"/>
</dbReference>
<evidence type="ECO:0000256" key="1">
    <source>
        <dbReference type="ARBA" id="ARBA00001974"/>
    </source>
</evidence>
<evidence type="ECO:0000256" key="4">
    <source>
        <dbReference type="ARBA" id="ARBA00022827"/>
    </source>
</evidence>
<dbReference type="EMBL" id="WUMV01000003">
    <property type="protein sequence ID" value="MXN65477.1"/>
    <property type="molecule type" value="Genomic_DNA"/>
</dbReference>
<name>A0A7X3S865_9HYPH</name>
<dbReference type="Gene3D" id="1.10.540.10">
    <property type="entry name" value="Acyl-CoA dehydrogenase/oxidase, N-terminal domain"/>
    <property type="match status" value="1"/>
</dbReference>
<dbReference type="Pfam" id="PF00441">
    <property type="entry name" value="Acyl-CoA_dh_1"/>
    <property type="match status" value="1"/>
</dbReference>
<dbReference type="PANTHER" id="PTHR43884:SF12">
    <property type="entry name" value="ISOVALERYL-COA DEHYDROGENASE, MITOCHONDRIAL-RELATED"/>
    <property type="match status" value="1"/>
</dbReference>
<feature type="domain" description="Acyl-CoA dehydrogenase/oxidase N-terminal" evidence="8">
    <location>
        <begin position="24"/>
        <end position="113"/>
    </location>
</feature>
<protein>
    <submittedName>
        <fullName evidence="9">Acyl-CoA dehydrogenase</fullName>
    </submittedName>
</protein>
<dbReference type="Gene3D" id="2.40.110.10">
    <property type="entry name" value="Butyryl-CoA Dehydrogenase, subunit A, domain 2"/>
    <property type="match status" value="1"/>
</dbReference>
<evidence type="ECO:0000259" key="8">
    <source>
        <dbReference type="Pfam" id="PF02771"/>
    </source>
</evidence>
<dbReference type="InterPro" id="IPR013786">
    <property type="entry name" value="AcylCoA_DH/ox_N"/>
</dbReference>
<dbReference type="InterPro" id="IPR046373">
    <property type="entry name" value="Acyl-CoA_Oxase/DH_mid-dom_sf"/>
</dbReference>
<dbReference type="GO" id="GO:0003995">
    <property type="term" value="F:acyl-CoA dehydrogenase activity"/>
    <property type="evidence" value="ECO:0007669"/>
    <property type="project" value="TreeGrafter"/>
</dbReference>
<dbReference type="GO" id="GO:0050660">
    <property type="term" value="F:flavin adenine dinucleotide binding"/>
    <property type="evidence" value="ECO:0007669"/>
    <property type="project" value="InterPro"/>
</dbReference>
<dbReference type="Pfam" id="PF02771">
    <property type="entry name" value="Acyl-CoA_dh_N"/>
    <property type="match status" value="1"/>
</dbReference>
<comment type="similarity">
    <text evidence="2 5">Belongs to the acyl-CoA dehydrogenase family.</text>
</comment>
<evidence type="ECO:0000313" key="9">
    <source>
        <dbReference type="EMBL" id="MXN65477.1"/>
    </source>
</evidence>